<feature type="transmembrane region" description="Helical" evidence="6">
    <location>
        <begin position="452"/>
        <end position="472"/>
    </location>
</feature>
<keyword evidence="2" id="KW-1003">Cell membrane</keyword>
<keyword evidence="3 6" id="KW-0812">Transmembrane</keyword>
<dbReference type="OrthoDB" id="9180265at2"/>
<dbReference type="InterPro" id="IPR002797">
    <property type="entry name" value="Polysacc_synth"/>
</dbReference>
<dbReference type="Pfam" id="PF01943">
    <property type="entry name" value="Polysacc_synt"/>
    <property type="match status" value="1"/>
</dbReference>
<proteinExistence type="predicted"/>
<keyword evidence="5 6" id="KW-0472">Membrane</keyword>
<feature type="transmembrane region" description="Helical" evidence="6">
    <location>
        <begin position="257"/>
        <end position="277"/>
    </location>
</feature>
<feature type="transmembrane region" description="Helical" evidence="6">
    <location>
        <begin position="157"/>
        <end position="175"/>
    </location>
</feature>
<accession>A0A9X5C841</accession>
<keyword evidence="4 6" id="KW-1133">Transmembrane helix</keyword>
<name>A0A9X5C841_9FIRM</name>
<feature type="transmembrane region" description="Helical" evidence="6">
    <location>
        <begin position="389"/>
        <end position="406"/>
    </location>
</feature>
<reference evidence="7 8" key="1">
    <citation type="submission" date="2019-07" db="EMBL/GenBank/DDBJ databases">
        <title>Draft genome sequences of 15 bacterial species constituting the stable defined intestinal microbiota of the GM15 gnotobiotic mouse model.</title>
        <authorList>
            <person name="Elie C."/>
            <person name="Mathieu A."/>
            <person name="Saliou A."/>
            <person name="Darnaud M."/>
            <person name="Leulier F."/>
            <person name="Tamellini A."/>
        </authorList>
    </citation>
    <scope>NUCLEOTIDE SEQUENCE [LARGE SCALE GENOMIC DNA]</scope>
    <source>
        <strain evidence="8">ASF 502</strain>
    </source>
</reference>
<feature type="transmembrane region" description="Helical" evidence="6">
    <location>
        <begin position="61"/>
        <end position="78"/>
    </location>
</feature>
<dbReference type="PANTHER" id="PTHR30250:SF11">
    <property type="entry name" value="O-ANTIGEN TRANSPORTER-RELATED"/>
    <property type="match status" value="1"/>
</dbReference>
<comment type="caution">
    <text evidence="7">The sequence shown here is derived from an EMBL/GenBank/DDBJ whole genome shotgun (WGS) entry which is preliminary data.</text>
</comment>
<feature type="transmembrane region" description="Helical" evidence="6">
    <location>
        <begin position="90"/>
        <end position="113"/>
    </location>
</feature>
<feature type="transmembrane region" description="Helical" evidence="6">
    <location>
        <begin position="364"/>
        <end position="383"/>
    </location>
</feature>
<dbReference type="GO" id="GO:0005886">
    <property type="term" value="C:plasma membrane"/>
    <property type="evidence" value="ECO:0007669"/>
    <property type="project" value="UniProtKB-SubCell"/>
</dbReference>
<feature type="transmembrane region" description="Helical" evidence="6">
    <location>
        <begin position="298"/>
        <end position="317"/>
    </location>
</feature>
<evidence type="ECO:0000256" key="6">
    <source>
        <dbReference type="SAM" id="Phobius"/>
    </source>
</evidence>
<evidence type="ECO:0000256" key="2">
    <source>
        <dbReference type="ARBA" id="ARBA00022475"/>
    </source>
</evidence>
<dbReference type="PANTHER" id="PTHR30250">
    <property type="entry name" value="PST FAMILY PREDICTED COLANIC ACID TRANSPORTER"/>
    <property type="match status" value="1"/>
</dbReference>
<organism evidence="7 8">
    <name type="scientific">Schaedlerella arabinosiphila</name>
    <dbReference type="NCBI Taxonomy" id="2044587"/>
    <lineage>
        <taxon>Bacteria</taxon>
        <taxon>Bacillati</taxon>
        <taxon>Bacillota</taxon>
        <taxon>Clostridia</taxon>
        <taxon>Lachnospirales</taxon>
        <taxon>Lachnospiraceae</taxon>
        <taxon>Schaedlerella</taxon>
    </lineage>
</organism>
<feature type="transmembrane region" description="Helical" evidence="6">
    <location>
        <begin position="21"/>
        <end position="41"/>
    </location>
</feature>
<gene>
    <name evidence="7" type="ORF">FMM80_12355</name>
</gene>
<feature type="transmembrane region" description="Helical" evidence="6">
    <location>
        <begin position="427"/>
        <end position="446"/>
    </location>
</feature>
<feature type="transmembrane region" description="Helical" evidence="6">
    <location>
        <begin position="187"/>
        <end position="206"/>
    </location>
</feature>
<evidence type="ECO:0000313" key="7">
    <source>
        <dbReference type="EMBL" id="NDO69425.1"/>
    </source>
</evidence>
<dbReference type="AlphaFoldDB" id="A0A9X5C841"/>
<dbReference type="InterPro" id="IPR050833">
    <property type="entry name" value="Poly_Biosynth_Transport"/>
</dbReference>
<protein>
    <submittedName>
        <fullName evidence="7">Oligosaccharide flippase family protein</fullName>
    </submittedName>
</protein>
<feature type="transmembrane region" description="Helical" evidence="6">
    <location>
        <begin position="218"/>
        <end position="237"/>
    </location>
</feature>
<comment type="subcellular location">
    <subcellularLocation>
        <location evidence="1">Cell membrane</location>
        <topology evidence="1">Multi-pass membrane protein</topology>
    </subcellularLocation>
</comment>
<evidence type="ECO:0000256" key="1">
    <source>
        <dbReference type="ARBA" id="ARBA00004651"/>
    </source>
</evidence>
<dbReference type="RefSeq" id="WP_004074743.1">
    <property type="nucleotide sequence ID" value="NZ_CASCYM010000001.1"/>
</dbReference>
<dbReference type="Proteomes" id="UP000474104">
    <property type="component" value="Unassembled WGS sequence"/>
</dbReference>
<sequence>MKASLLLKKYKKLPIQLKASIWFLMCAFMQKGISVFTMPVYTRLLTTTEYGQYNVLLSWQSIINCIVVLNLYGGMYAQGLVKHEGKERRIFASSMQGLAFVLVLGWGLIYTIFRQYWNQILSIKTSQMLLMMIIIWTTSSFNFWAVEKRIELQYKKLVCITVIASILNPTLGIVLVKISTDKVTAKLLATAIIEVILYGALFINQITKGKVFFSGKNWKYALTFCIPLIPHYLSQVVLNSSDRIMIQKLVDDSSAGIYSLAYSVSMIMMLFNNSLLQTIEPWLYQKLKENKAENIKKVMYPSLILIAAVNILLIAFAPEIIKFFAPNSYYNAIWVVPPVTMSVFFMFLYSFFAFFEFYFEKPHYITIATVTGALTNIVLNYFFIDIYGYYAAGYTTLICYMIYALMHYFFMRKVVNDNMGEIKVYDLRVIVIISTVFILISFALLISYNYYWIRYILLLSFIILTIIKRKFLQNTIINISKMRSKRNLEAE</sequence>
<evidence type="ECO:0000256" key="5">
    <source>
        <dbReference type="ARBA" id="ARBA00023136"/>
    </source>
</evidence>
<evidence type="ECO:0000313" key="8">
    <source>
        <dbReference type="Proteomes" id="UP000474104"/>
    </source>
</evidence>
<evidence type="ECO:0000256" key="4">
    <source>
        <dbReference type="ARBA" id="ARBA00022989"/>
    </source>
</evidence>
<dbReference type="EMBL" id="VIRB01000075">
    <property type="protein sequence ID" value="NDO69425.1"/>
    <property type="molecule type" value="Genomic_DNA"/>
</dbReference>
<feature type="transmembrane region" description="Helical" evidence="6">
    <location>
        <begin position="125"/>
        <end position="145"/>
    </location>
</feature>
<feature type="transmembrane region" description="Helical" evidence="6">
    <location>
        <begin position="329"/>
        <end position="352"/>
    </location>
</feature>
<evidence type="ECO:0000256" key="3">
    <source>
        <dbReference type="ARBA" id="ARBA00022692"/>
    </source>
</evidence>